<dbReference type="GO" id="GO:0008270">
    <property type="term" value="F:zinc ion binding"/>
    <property type="evidence" value="ECO:0007669"/>
    <property type="project" value="InterPro"/>
</dbReference>
<dbReference type="Gene3D" id="1.25.40.10">
    <property type="entry name" value="Tetratricopeptide repeat domain"/>
    <property type="match status" value="4"/>
</dbReference>
<feature type="domain" description="DYW" evidence="3">
    <location>
        <begin position="837"/>
        <end position="929"/>
    </location>
</feature>
<feature type="repeat" description="PPR" evidence="2">
    <location>
        <begin position="623"/>
        <end position="657"/>
    </location>
</feature>
<dbReference type="GO" id="GO:0009451">
    <property type="term" value="P:RNA modification"/>
    <property type="evidence" value="ECO:0007669"/>
    <property type="project" value="InterPro"/>
</dbReference>
<dbReference type="Pfam" id="PF13041">
    <property type="entry name" value="PPR_2"/>
    <property type="match status" value="4"/>
</dbReference>
<evidence type="ECO:0000313" key="4">
    <source>
        <dbReference type="EMBL" id="WOK91386.1"/>
    </source>
</evidence>
<keyword evidence="5" id="KW-1185">Reference proteome</keyword>
<gene>
    <name evidence="4" type="ORF">Cni_G00077</name>
</gene>
<evidence type="ECO:0000259" key="3">
    <source>
        <dbReference type="Pfam" id="PF14432"/>
    </source>
</evidence>
<dbReference type="FunFam" id="1.25.40.10:FF:001383">
    <property type="entry name" value="Pentatricopeptide repeat-containing protein mitochondrial"/>
    <property type="match status" value="1"/>
</dbReference>
<dbReference type="InterPro" id="IPR002885">
    <property type="entry name" value="PPR_rpt"/>
</dbReference>
<dbReference type="PROSITE" id="PS51375">
    <property type="entry name" value="PPR"/>
    <property type="match status" value="9"/>
</dbReference>
<dbReference type="FunFam" id="1.25.40.10:FF:000073">
    <property type="entry name" value="Pentatricopeptide repeat-containing protein chloroplastic"/>
    <property type="match status" value="1"/>
</dbReference>
<accession>A0AAQ3JKC7</accession>
<reference evidence="4 5" key="1">
    <citation type="submission" date="2023-10" db="EMBL/GenBank/DDBJ databases">
        <title>Chromosome-scale genome assembly provides insights into flower coloration mechanisms of Canna indica.</title>
        <authorList>
            <person name="Li C."/>
        </authorList>
    </citation>
    <scope>NUCLEOTIDE SEQUENCE [LARGE SCALE GENOMIC DNA]</scope>
    <source>
        <tissue evidence="4">Flower</tissue>
    </source>
</reference>
<dbReference type="InterPro" id="IPR032867">
    <property type="entry name" value="DYW_dom"/>
</dbReference>
<dbReference type="Pfam" id="PF20431">
    <property type="entry name" value="E_motif"/>
    <property type="match status" value="1"/>
</dbReference>
<dbReference type="EMBL" id="CP136890">
    <property type="protein sequence ID" value="WOK91386.1"/>
    <property type="molecule type" value="Genomic_DNA"/>
</dbReference>
<feature type="repeat" description="PPR" evidence="2">
    <location>
        <begin position="216"/>
        <end position="250"/>
    </location>
</feature>
<dbReference type="SUPFAM" id="SSF48452">
    <property type="entry name" value="TPR-like"/>
    <property type="match status" value="1"/>
</dbReference>
<proteinExistence type="predicted"/>
<dbReference type="PANTHER" id="PTHR47926">
    <property type="entry name" value="PENTATRICOPEPTIDE REPEAT-CONTAINING PROTEIN"/>
    <property type="match status" value="1"/>
</dbReference>
<dbReference type="Pfam" id="PF14432">
    <property type="entry name" value="DYW_deaminase"/>
    <property type="match status" value="1"/>
</dbReference>
<protein>
    <submittedName>
        <fullName evidence="4">Pentatricopeptide repeat-containing protein</fullName>
    </submittedName>
</protein>
<feature type="repeat" description="PPR" evidence="2">
    <location>
        <begin position="487"/>
        <end position="521"/>
    </location>
</feature>
<evidence type="ECO:0000313" key="5">
    <source>
        <dbReference type="Proteomes" id="UP001327560"/>
    </source>
</evidence>
<organism evidence="4 5">
    <name type="scientific">Canna indica</name>
    <name type="common">Indian-shot</name>
    <dbReference type="NCBI Taxonomy" id="4628"/>
    <lineage>
        <taxon>Eukaryota</taxon>
        <taxon>Viridiplantae</taxon>
        <taxon>Streptophyta</taxon>
        <taxon>Embryophyta</taxon>
        <taxon>Tracheophyta</taxon>
        <taxon>Spermatophyta</taxon>
        <taxon>Magnoliopsida</taxon>
        <taxon>Liliopsida</taxon>
        <taxon>Zingiberales</taxon>
        <taxon>Cannaceae</taxon>
        <taxon>Canna</taxon>
    </lineage>
</organism>
<dbReference type="FunFam" id="1.25.40.10:FF:000366">
    <property type="entry name" value="Pentatricopeptide (PPR) repeat-containing protein"/>
    <property type="match status" value="1"/>
</dbReference>
<feature type="repeat" description="PPR" evidence="2">
    <location>
        <begin position="658"/>
        <end position="692"/>
    </location>
</feature>
<dbReference type="PANTHER" id="PTHR47926:SF539">
    <property type="entry name" value="DYW DOMAIN-CONTAINING PROTEIN"/>
    <property type="match status" value="1"/>
</dbReference>
<feature type="repeat" description="PPR" evidence="2">
    <location>
        <begin position="453"/>
        <end position="483"/>
    </location>
</feature>
<dbReference type="FunFam" id="1.25.40.10:FF:000144">
    <property type="entry name" value="Pentatricopeptide repeat-containing protein, mitochondrial"/>
    <property type="match status" value="1"/>
</dbReference>
<evidence type="ECO:0000256" key="2">
    <source>
        <dbReference type="PROSITE-ProRule" id="PRU00708"/>
    </source>
</evidence>
<dbReference type="NCBIfam" id="TIGR00756">
    <property type="entry name" value="PPR"/>
    <property type="match status" value="7"/>
</dbReference>
<feature type="repeat" description="PPR" evidence="2">
    <location>
        <begin position="352"/>
        <end position="386"/>
    </location>
</feature>
<name>A0AAQ3JKC7_9LILI</name>
<dbReference type="Proteomes" id="UP001327560">
    <property type="component" value="Chromosome 1"/>
</dbReference>
<dbReference type="InterPro" id="IPR011990">
    <property type="entry name" value="TPR-like_helical_dom_sf"/>
</dbReference>
<feature type="repeat" description="PPR" evidence="2">
    <location>
        <begin position="759"/>
        <end position="793"/>
    </location>
</feature>
<dbReference type="Pfam" id="PF01535">
    <property type="entry name" value="PPR"/>
    <property type="match status" value="4"/>
</dbReference>
<dbReference type="GO" id="GO:0003723">
    <property type="term" value="F:RNA binding"/>
    <property type="evidence" value="ECO:0007669"/>
    <property type="project" value="InterPro"/>
</dbReference>
<feature type="repeat" description="PPR" evidence="2">
    <location>
        <begin position="522"/>
        <end position="556"/>
    </location>
</feature>
<sequence length="929" mass="104410">MEHTLCFPHFRASSPNKPFTDDTRSKWRRTSSLAPTAAEISSATLMSPPSSLTLNDPIYTKSLSSVRQVHARILKTTDLWLSESTMDSLIQIYSDLGDFRSAAMVFFVALQFGTLSWSHLTNTFGSRDGNICRLLEIFQQLHRIGTTVFSIGIVSRALKECAEVVDFWLGFQIHAYLTKVGMENESYIRCSLMDFYAHCCSLESSDKLFEDSSHQDSILWNKFIVLNVENGRLSEALELFQKMQFWGLELDEVTVSKVLHACGRLEAVKEGKAIHGYVIRSGRFPSALVSNSLISMYSKNFLVNLARRVFEYMGGRTLVSWNSIISCCSLNGYLEEAMELFYDMVASGVKPDLVTWNCLISGYSHHGSPHHTFGFLRRMQNENLRPNSSSITSVLRSIAASGLVELGKEIHGYAIRHGHDRNVFVGTSLTDMYLKCYNLANARSVFDKMPHRNVLTWNSIIAGYAHEGLFDEALELLKQMEEGVEPDITTWNGLISGYSIHGLSSQAVVLIRQMKANGVEPNVISWTAVISGCCRRGQYDDALYYFREMQNEGVQPNSVTIATLLRACASQALLGKGRELHCLATRKALNGDIYVATALIDMYSKSGSLTKAHLVFKLLEHKNLASWNAMIMGFGAHGQGKEAISLFNQMSAAGIKSDGITFTALLSGCRHSGLVDDGWNYFDSMNKYNVTPSLEHYTCMVDLLARCGYLDEAWDFMQNMPFEPDASIWGSLLSACRTHKNVELAEMVATRLFQLEPYNSANYLLMMSIYASANRWEDAKNVRDAMNAAGVKSWAGWSWVEIDQTVHVFEIEGRPHPEIGKIYFELSQLVSEMRRVGYVPDTSCIVYNVGEEEKEKMLLTHTEKLAITYGLISTGSGTPIRVIKNTRVCNDCHMVAKYMSEITGREILVRDGVRFHHFMDGRCSCNDFW</sequence>
<keyword evidence="1" id="KW-0677">Repeat</keyword>
<dbReference type="AlphaFoldDB" id="A0AAQ3JKC7"/>
<evidence type="ECO:0000256" key="1">
    <source>
        <dbReference type="ARBA" id="ARBA00022737"/>
    </source>
</evidence>
<dbReference type="InterPro" id="IPR046960">
    <property type="entry name" value="PPR_At4g14850-like_plant"/>
</dbReference>
<feature type="repeat" description="PPR" evidence="2">
    <location>
        <begin position="317"/>
        <end position="351"/>
    </location>
</feature>
<dbReference type="InterPro" id="IPR046848">
    <property type="entry name" value="E_motif"/>
</dbReference>